<evidence type="ECO:0000256" key="4">
    <source>
        <dbReference type="ARBA" id="ARBA00022963"/>
    </source>
</evidence>
<dbReference type="EMBL" id="OZ075123">
    <property type="protein sequence ID" value="CAL4914745.1"/>
    <property type="molecule type" value="Genomic_DNA"/>
</dbReference>
<reference evidence="10" key="1">
    <citation type="submission" date="2024-10" db="EMBL/GenBank/DDBJ databases">
        <authorList>
            <person name="Ryan C."/>
        </authorList>
    </citation>
    <scope>NUCLEOTIDE SEQUENCE [LARGE SCALE GENOMIC DNA]</scope>
</reference>
<dbReference type="Pfam" id="PF01734">
    <property type="entry name" value="Patatin"/>
    <property type="match status" value="1"/>
</dbReference>
<comment type="domain">
    <text evidence="8">The nitrogen atoms of the two glycine residues in the GGXR motif define the oxyanion hole, and stabilize the oxyanion that forms during the nucleophilic attack by the catalytic serine during substrate cleavage.</text>
</comment>
<evidence type="ECO:0000256" key="7">
    <source>
        <dbReference type="PROSITE-ProRule" id="PRU01161"/>
    </source>
</evidence>
<dbReference type="PROSITE" id="PS51635">
    <property type="entry name" value="PNPLA"/>
    <property type="match status" value="1"/>
</dbReference>
<dbReference type="GO" id="GO:0016042">
    <property type="term" value="P:lipid catabolic process"/>
    <property type="evidence" value="ECO:0007669"/>
    <property type="project" value="UniProtKB-UniRule"/>
</dbReference>
<dbReference type="Proteomes" id="UP001497457">
    <property type="component" value="Chromosome 13rd"/>
</dbReference>
<dbReference type="GO" id="GO:0006952">
    <property type="term" value="P:defense response"/>
    <property type="evidence" value="ECO:0007669"/>
    <property type="project" value="UniProtKB-KW"/>
</dbReference>
<dbReference type="InterPro" id="IPR002641">
    <property type="entry name" value="PNPLA_dom"/>
</dbReference>
<keyword evidence="2 7" id="KW-0378">Hydrolase</keyword>
<dbReference type="InterPro" id="IPR016035">
    <property type="entry name" value="Acyl_Trfase/lysoPLipase"/>
</dbReference>
<feature type="short sequence motif" description="GXGXXG" evidence="7">
    <location>
        <begin position="41"/>
        <end position="46"/>
    </location>
</feature>
<feature type="domain" description="PNPLA" evidence="9">
    <location>
        <begin position="37"/>
        <end position="240"/>
    </location>
</feature>
<organism evidence="10 11">
    <name type="scientific">Urochloa decumbens</name>
    <dbReference type="NCBI Taxonomy" id="240449"/>
    <lineage>
        <taxon>Eukaryota</taxon>
        <taxon>Viridiplantae</taxon>
        <taxon>Streptophyta</taxon>
        <taxon>Embryophyta</taxon>
        <taxon>Tracheophyta</taxon>
        <taxon>Spermatophyta</taxon>
        <taxon>Magnoliopsida</taxon>
        <taxon>Liliopsida</taxon>
        <taxon>Poales</taxon>
        <taxon>Poaceae</taxon>
        <taxon>PACMAD clade</taxon>
        <taxon>Panicoideae</taxon>
        <taxon>Panicodae</taxon>
        <taxon>Paniceae</taxon>
        <taxon>Melinidinae</taxon>
        <taxon>Urochloa</taxon>
    </lineage>
</organism>
<evidence type="ECO:0000313" key="11">
    <source>
        <dbReference type="Proteomes" id="UP001497457"/>
    </source>
</evidence>
<dbReference type="CDD" id="cd07214">
    <property type="entry name" value="Pat17_isozyme_like"/>
    <property type="match status" value="1"/>
</dbReference>
<dbReference type="FunFam" id="3.40.1090.10:FF:000005">
    <property type="entry name" value="Patatin"/>
    <property type="match status" value="1"/>
</dbReference>
<protein>
    <recommendedName>
        <fullName evidence="8">Patatin</fullName>
        <ecNumber evidence="8">3.1.1.-</ecNumber>
    </recommendedName>
</protein>
<dbReference type="AlphaFoldDB" id="A0ABC8WTX2"/>
<dbReference type="SUPFAM" id="SSF52151">
    <property type="entry name" value="FabD/lysophospholipase-like"/>
    <property type="match status" value="1"/>
</dbReference>
<feature type="active site" description="Nucleophile" evidence="7">
    <location>
        <position position="81"/>
    </location>
</feature>
<evidence type="ECO:0000256" key="3">
    <source>
        <dbReference type="ARBA" id="ARBA00022821"/>
    </source>
</evidence>
<dbReference type="PANTHER" id="PTHR32176:SF5">
    <property type="entry name" value="PATATIN-LIKE PROTEIN 1"/>
    <property type="match status" value="1"/>
</dbReference>
<sequence length="429" mass="46421">MATYSSSRRPCEACRTKAMAGSVVGEPVVPGQRVTVLAIDGGGIRGLIPGTILAFLEARLQELDGPEARLADYFDCVAGTSTGGLITAMITAPGDDKRPLFAARDINRFYFDNCPRIFPQRSSIAAAMSALRKPRYNGKYLRSMVRSMLGETRVSDTLTNVVIPTFDIRLIQPIIFSTYDAKNIPLKNALLSDVCISTSAAPTYLPAHYFQIQDATSDKAREYNLIDGGVAANNPTMVAMTQITKTMLSRDKHALFPVKPEHCRKFLVLSIGTGSPSDEGLFTARQCSRWGVVRWLRNNGMAPLIDIFMAASSDLVDIHAAALFQSLHSDGDYLRIQDCSLRGAAATVDAATPENMRELVAIGERMLAQRVSRVNVETGRYEPVPGEGSNADALAGIARQLSEERKARVARRAAAACAGGSRCCSPVKP</sequence>
<feature type="active site" description="Proton acceptor" evidence="7">
    <location>
        <position position="227"/>
    </location>
</feature>
<keyword evidence="5 7" id="KW-0443">Lipid metabolism</keyword>
<dbReference type="EC" id="3.1.1.-" evidence="8"/>
<accession>A0ABC8WTX2</accession>
<comment type="function">
    <text evidence="8">Lipolytic acyl hydrolase (LAH).</text>
</comment>
<name>A0ABC8WTX2_9POAL</name>
<comment type="similarity">
    <text evidence="1 8">Belongs to the patatin family.</text>
</comment>
<evidence type="ECO:0000256" key="2">
    <source>
        <dbReference type="ARBA" id="ARBA00022801"/>
    </source>
</evidence>
<keyword evidence="3" id="KW-0611">Plant defense</keyword>
<evidence type="ECO:0000256" key="8">
    <source>
        <dbReference type="RuleBase" id="RU361262"/>
    </source>
</evidence>
<evidence type="ECO:0000259" key="9">
    <source>
        <dbReference type="PROSITE" id="PS51635"/>
    </source>
</evidence>
<comment type="function">
    <text evidence="6">Possesses non-specific lipolytic acyl hydrolase (LAH) activity. Hydrolyzes phospholipids as well as galactolipids. May play a role in disease resistance.</text>
</comment>
<feature type="short sequence motif" description="DGA/G" evidence="7">
    <location>
        <begin position="227"/>
        <end position="229"/>
    </location>
</feature>
<proteinExistence type="inferred from homology"/>
<evidence type="ECO:0000313" key="10">
    <source>
        <dbReference type="EMBL" id="CAL4914745.1"/>
    </source>
</evidence>
<dbReference type="PANTHER" id="PTHR32176">
    <property type="entry name" value="XYLOSE ISOMERASE"/>
    <property type="match status" value="1"/>
</dbReference>
<feature type="short sequence motif" description="GXSXG" evidence="7">
    <location>
        <begin position="79"/>
        <end position="83"/>
    </location>
</feature>
<evidence type="ECO:0000256" key="5">
    <source>
        <dbReference type="ARBA" id="ARBA00023098"/>
    </source>
</evidence>
<keyword evidence="11" id="KW-1185">Reference proteome</keyword>
<evidence type="ECO:0000256" key="6">
    <source>
        <dbReference type="ARBA" id="ARBA00025642"/>
    </source>
</evidence>
<dbReference type="GO" id="GO:0016298">
    <property type="term" value="F:lipase activity"/>
    <property type="evidence" value="ECO:0007669"/>
    <property type="project" value="UniProtKB-ARBA"/>
</dbReference>
<gene>
    <name evidence="10" type="ORF">URODEC1_LOCUS17099</name>
</gene>
<keyword evidence="4 7" id="KW-0442">Lipid degradation</keyword>
<evidence type="ECO:0000256" key="1">
    <source>
        <dbReference type="ARBA" id="ARBA00010240"/>
    </source>
</evidence>
<dbReference type="Gene3D" id="3.40.1090.10">
    <property type="entry name" value="Cytosolic phospholipase A2 catalytic domain"/>
    <property type="match status" value="1"/>
</dbReference>